<dbReference type="EMBL" id="CP053383">
    <property type="protein sequence ID" value="QTP59548.1"/>
    <property type="molecule type" value="Genomic_DNA"/>
</dbReference>
<keyword evidence="2" id="KW-1185">Reference proteome</keyword>
<proteinExistence type="predicted"/>
<organism evidence="1 2">
    <name type="scientific">Halomonas sulfidivorans</name>
    <dbReference type="NCBI Taxonomy" id="2733488"/>
    <lineage>
        <taxon>Bacteria</taxon>
        <taxon>Pseudomonadati</taxon>
        <taxon>Pseudomonadota</taxon>
        <taxon>Gammaproteobacteria</taxon>
        <taxon>Oceanospirillales</taxon>
        <taxon>Halomonadaceae</taxon>
        <taxon>Halomonas</taxon>
    </lineage>
</organism>
<reference evidence="1 2" key="1">
    <citation type="journal article" date="2021" name="Front. Microbiol.">
        <title>Aerobic Denitrification and Heterotrophic Sulfur Oxidation in the Genus Halomonas Revealed by Six Novel Species Characterizations and Genome-Based Analysis.</title>
        <authorList>
            <person name="Wang L."/>
            <person name="Shao Z."/>
        </authorList>
    </citation>
    <scope>NUCLEOTIDE SEQUENCE [LARGE SCALE GENOMIC DNA]</scope>
    <source>
        <strain evidence="1 2">MCCC 1A13718</strain>
    </source>
</reference>
<gene>
    <name evidence="1" type="ORF">HNO53_12975</name>
</gene>
<dbReference type="Gene3D" id="3.40.50.300">
    <property type="entry name" value="P-loop containing nucleotide triphosphate hydrolases"/>
    <property type="match status" value="1"/>
</dbReference>
<accession>A0ABX7WK77</accession>
<dbReference type="Proteomes" id="UP000671845">
    <property type="component" value="Chromosome"/>
</dbReference>
<sequence length="520" mass="59260">MSAARGVKRREVSRKRKADKKKVAWSPLPNSSQISFLLTGQKEFLVKEVLYHGGRGFGKSECLIVAYLQHVGKGYGARWTGVILRREIKSLKDLISKSYRIIGAAFPGATFNKTHRCWTFPGGEKLYFDFCKTESDYEQKHHGNEYQFIGFDELSTWESDAVYSLMKTCLRTRRNEDDEDIEDDEDELEEVYDPDAPPLQVRATTNPYGRGKGWVKDYFIDRAPVGEIVYRRGRPHLMHIKGSVYENIRIIKSYIEELECEPDPVKKAAYLYGDWNSIDIAAIFGYHWSEHTVIDPFEIPSCWPVHRSYDDGSDSPFAMLWTAEADGTEVALKDGTKFRPPAGSIIVVAEDYGTEEKNGKQVRRNKGLNMSARPIARRLLKREAGLQEGLLRNCKILPGPADTSTHTGKNIDKGTYPTVFKEMKAEGLKFIDAYKANGSREMSAGIMIERLDATKKQDMTRPHIYFFNTCKYSVKFMPELNRHPDKAGEVAKGPDDHLWDALAYRLTMKKKSKTTGVNPF</sequence>
<evidence type="ECO:0000313" key="2">
    <source>
        <dbReference type="Proteomes" id="UP000671845"/>
    </source>
</evidence>
<dbReference type="Gene3D" id="3.30.420.280">
    <property type="match status" value="1"/>
</dbReference>
<dbReference type="Pfam" id="PF03237">
    <property type="entry name" value="Terminase_6N"/>
    <property type="match status" value="1"/>
</dbReference>
<dbReference type="RefSeq" id="WP_209472695.1">
    <property type="nucleotide sequence ID" value="NZ_CP053383.1"/>
</dbReference>
<protein>
    <submittedName>
        <fullName evidence="1">Uncharacterized protein</fullName>
    </submittedName>
</protein>
<name>A0ABX7WK77_9GAMM</name>
<dbReference type="InterPro" id="IPR027417">
    <property type="entry name" value="P-loop_NTPase"/>
</dbReference>
<evidence type="ECO:0000313" key="1">
    <source>
        <dbReference type="EMBL" id="QTP59548.1"/>
    </source>
</evidence>